<sequence>MFFDCRPDGNRRWLRLLRGVFMARGNAPAGPHLPVADKTGQSAIAGSGPWADADTGGRPAAASPRDSGAPPAITTKAQSRHSVLEGQKSRKNRHHQFAHPVWVPAQSADLSIDQFPPDLDAMLVLDGDSKALGSDVGETVRITGDPVPADTYPLSAWARSADRFSTSERARDAQ</sequence>
<evidence type="ECO:0000313" key="3">
    <source>
        <dbReference type="EMBL" id="VFK01850.1"/>
    </source>
</evidence>
<name>A0A450VAP9_9GAMM</name>
<evidence type="ECO:0000313" key="2">
    <source>
        <dbReference type="EMBL" id="VFK01755.1"/>
    </source>
</evidence>
<reference evidence="3" key="1">
    <citation type="submission" date="2019-02" db="EMBL/GenBank/DDBJ databases">
        <authorList>
            <person name="Gruber-Vodicka R. H."/>
            <person name="Seah K. B. B."/>
        </authorList>
    </citation>
    <scope>NUCLEOTIDE SEQUENCE</scope>
    <source>
        <strain evidence="4">BECK_SA2B12</strain>
        <strain evidence="2">BECK_SA2B15</strain>
        <strain evidence="3">BECK_SA2B20</strain>
    </source>
</reference>
<proteinExistence type="predicted"/>
<accession>A0A450VAP9</accession>
<dbReference type="AlphaFoldDB" id="A0A450VAP9"/>
<evidence type="ECO:0000256" key="1">
    <source>
        <dbReference type="SAM" id="MobiDB-lite"/>
    </source>
</evidence>
<protein>
    <submittedName>
        <fullName evidence="3">Uncharacterized protein</fullName>
    </submittedName>
</protein>
<feature type="region of interest" description="Disordered" evidence="1">
    <location>
        <begin position="28"/>
        <end position="94"/>
    </location>
</feature>
<dbReference type="EMBL" id="CAADFJ010000243">
    <property type="protein sequence ID" value="VFK05168.1"/>
    <property type="molecule type" value="Genomic_DNA"/>
</dbReference>
<dbReference type="EMBL" id="CAADFI010000249">
    <property type="protein sequence ID" value="VFK01850.1"/>
    <property type="molecule type" value="Genomic_DNA"/>
</dbReference>
<organism evidence="3">
    <name type="scientific">Candidatus Kentrum eta</name>
    <dbReference type="NCBI Taxonomy" id="2126337"/>
    <lineage>
        <taxon>Bacteria</taxon>
        <taxon>Pseudomonadati</taxon>
        <taxon>Pseudomonadota</taxon>
        <taxon>Gammaproteobacteria</taxon>
        <taxon>Candidatus Kentrum</taxon>
    </lineage>
</organism>
<gene>
    <name evidence="2" type="ORF">BECKH772A_GA0070896_102395</name>
    <name evidence="3" type="ORF">BECKH772B_GA0070898_102495</name>
    <name evidence="4" type="ORF">BECKH772C_GA0070978_102434</name>
</gene>
<evidence type="ECO:0000313" key="4">
    <source>
        <dbReference type="EMBL" id="VFK05168.1"/>
    </source>
</evidence>
<dbReference type="EMBL" id="CAADFG010000239">
    <property type="protein sequence ID" value="VFK01755.1"/>
    <property type="molecule type" value="Genomic_DNA"/>
</dbReference>